<gene>
    <name evidence="1" type="ORF">Bpfe_016724</name>
</gene>
<feature type="non-terminal residue" evidence="1">
    <location>
        <position position="1"/>
    </location>
</feature>
<reference evidence="1" key="2">
    <citation type="submission" date="2023-04" db="EMBL/GenBank/DDBJ databases">
        <authorList>
            <person name="Bu L."/>
            <person name="Lu L."/>
            <person name="Laidemitt M.R."/>
            <person name="Zhang S.M."/>
            <person name="Mutuku M."/>
            <person name="Mkoji G."/>
            <person name="Steinauer M."/>
            <person name="Loker E.S."/>
        </authorList>
    </citation>
    <scope>NUCLEOTIDE SEQUENCE</scope>
    <source>
        <strain evidence="1">KasaAsao</strain>
        <tissue evidence="1">Whole Snail</tissue>
    </source>
</reference>
<proteinExistence type="predicted"/>
<reference evidence="1" key="1">
    <citation type="journal article" date="2023" name="PLoS Negl. Trop. Dis.">
        <title>A genome sequence for Biomphalaria pfeifferi, the major vector snail for the human-infecting parasite Schistosoma mansoni.</title>
        <authorList>
            <person name="Bu L."/>
            <person name="Lu L."/>
            <person name="Laidemitt M.R."/>
            <person name="Zhang S.M."/>
            <person name="Mutuku M."/>
            <person name="Mkoji G."/>
            <person name="Steinauer M."/>
            <person name="Loker E.S."/>
        </authorList>
    </citation>
    <scope>NUCLEOTIDE SEQUENCE</scope>
    <source>
        <strain evidence="1">KasaAsao</strain>
    </source>
</reference>
<organism evidence="1 2">
    <name type="scientific">Biomphalaria pfeifferi</name>
    <name type="common">Bloodfluke planorb</name>
    <name type="synonym">Freshwater snail</name>
    <dbReference type="NCBI Taxonomy" id="112525"/>
    <lineage>
        <taxon>Eukaryota</taxon>
        <taxon>Metazoa</taxon>
        <taxon>Spiralia</taxon>
        <taxon>Lophotrochozoa</taxon>
        <taxon>Mollusca</taxon>
        <taxon>Gastropoda</taxon>
        <taxon>Heterobranchia</taxon>
        <taxon>Euthyneura</taxon>
        <taxon>Panpulmonata</taxon>
        <taxon>Hygrophila</taxon>
        <taxon>Lymnaeoidea</taxon>
        <taxon>Planorbidae</taxon>
        <taxon>Biomphalaria</taxon>
    </lineage>
</organism>
<comment type="caution">
    <text evidence="1">The sequence shown here is derived from an EMBL/GenBank/DDBJ whole genome shotgun (WGS) entry which is preliminary data.</text>
</comment>
<name>A0AAD8BG81_BIOPF</name>
<keyword evidence="2" id="KW-1185">Reference proteome</keyword>
<protein>
    <submittedName>
        <fullName evidence="1">Uncharacterized protein</fullName>
    </submittedName>
</protein>
<evidence type="ECO:0000313" key="2">
    <source>
        <dbReference type="Proteomes" id="UP001233172"/>
    </source>
</evidence>
<evidence type="ECO:0000313" key="1">
    <source>
        <dbReference type="EMBL" id="KAK0053980.1"/>
    </source>
</evidence>
<dbReference type="AlphaFoldDB" id="A0AAD8BG81"/>
<dbReference type="Proteomes" id="UP001233172">
    <property type="component" value="Unassembled WGS sequence"/>
</dbReference>
<sequence length="97" mass="10937">FCPTSFDPTLCPTTLSKLAVPVSMHCNFTPSDCLNIMHQTLSQLTVPLIMHHKFIPTDCPNIMHHNFIPSDFPNMISYHVPQPVFQHDIISCPTASF</sequence>
<dbReference type="EMBL" id="JASAOG010000082">
    <property type="protein sequence ID" value="KAK0053980.1"/>
    <property type="molecule type" value="Genomic_DNA"/>
</dbReference>
<accession>A0AAD8BG81</accession>